<proteinExistence type="predicted"/>
<dbReference type="AlphaFoldDB" id="A0AAD7DR42"/>
<comment type="caution">
    <text evidence="1">The sequence shown here is derived from an EMBL/GenBank/DDBJ whole genome shotgun (WGS) entry which is preliminary data.</text>
</comment>
<accession>A0AAD7DR42</accession>
<sequence length="184" mass="20494">MPGKLAGRGGVRLVRKPVWNNVEQRKYSGTRFRRAASSNGTPSWTIEESLKDKKRPVVFGLAYSGLVKRRLLNRLFSNLPHLQNLMAVLTNVEFLKAVINSRSTIALVANKSKGCDRELGYGNMKESRDRSVQPMPVHSDNSWALAFLSGTGRVILPTYLPTYLGISRSDAYQQLAEMGWLGLG</sequence>
<gene>
    <name evidence="1" type="ORF">B0H17DRAFT_1130482</name>
</gene>
<evidence type="ECO:0000313" key="1">
    <source>
        <dbReference type="EMBL" id="KAJ7697171.1"/>
    </source>
</evidence>
<reference evidence="1" key="1">
    <citation type="submission" date="2023-03" db="EMBL/GenBank/DDBJ databases">
        <title>Massive genome expansion in bonnet fungi (Mycena s.s.) driven by repeated elements and novel gene families across ecological guilds.</title>
        <authorList>
            <consortium name="Lawrence Berkeley National Laboratory"/>
            <person name="Harder C.B."/>
            <person name="Miyauchi S."/>
            <person name="Viragh M."/>
            <person name="Kuo A."/>
            <person name="Thoen E."/>
            <person name="Andreopoulos B."/>
            <person name="Lu D."/>
            <person name="Skrede I."/>
            <person name="Drula E."/>
            <person name="Henrissat B."/>
            <person name="Morin E."/>
            <person name="Kohler A."/>
            <person name="Barry K."/>
            <person name="LaButti K."/>
            <person name="Morin E."/>
            <person name="Salamov A."/>
            <person name="Lipzen A."/>
            <person name="Mereny Z."/>
            <person name="Hegedus B."/>
            <person name="Baldrian P."/>
            <person name="Stursova M."/>
            <person name="Weitz H."/>
            <person name="Taylor A."/>
            <person name="Grigoriev I.V."/>
            <person name="Nagy L.G."/>
            <person name="Martin F."/>
            <person name="Kauserud H."/>
        </authorList>
    </citation>
    <scope>NUCLEOTIDE SEQUENCE</scope>
    <source>
        <strain evidence="1">CBHHK067</strain>
    </source>
</reference>
<dbReference type="Proteomes" id="UP001221757">
    <property type="component" value="Unassembled WGS sequence"/>
</dbReference>
<evidence type="ECO:0000313" key="2">
    <source>
        <dbReference type="Proteomes" id="UP001221757"/>
    </source>
</evidence>
<dbReference type="EMBL" id="JARKIE010000031">
    <property type="protein sequence ID" value="KAJ7697171.1"/>
    <property type="molecule type" value="Genomic_DNA"/>
</dbReference>
<organism evidence="1 2">
    <name type="scientific">Mycena rosella</name>
    <name type="common">Pink bonnet</name>
    <name type="synonym">Agaricus rosellus</name>
    <dbReference type="NCBI Taxonomy" id="1033263"/>
    <lineage>
        <taxon>Eukaryota</taxon>
        <taxon>Fungi</taxon>
        <taxon>Dikarya</taxon>
        <taxon>Basidiomycota</taxon>
        <taxon>Agaricomycotina</taxon>
        <taxon>Agaricomycetes</taxon>
        <taxon>Agaricomycetidae</taxon>
        <taxon>Agaricales</taxon>
        <taxon>Marasmiineae</taxon>
        <taxon>Mycenaceae</taxon>
        <taxon>Mycena</taxon>
    </lineage>
</organism>
<protein>
    <submittedName>
        <fullName evidence="1">Uncharacterized protein</fullName>
    </submittedName>
</protein>
<name>A0AAD7DR42_MYCRO</name>
<keyword evidence="2" id="KW-1185">Reference proteome</keyword>